<dbReference type="SUPFAM" id="SSF47986">
    <property type="entry name" value="DEATH domain"/>
    <property type="match status" value="1"/>
</dbReference>
<feature type="chain" id="PRO_5043518391" description="Death domain-containing protein" evidence="1">
    <location>
        <begin position="20"/>
        <end position="279"/>
    </location>
</feature>
<evidence type="ECO:0000313" key="3">
    <source>
        <dbReference type="EMBL" id="KAG8546996.1"/>
    </source>
</evidence>
<gene>
    <name evidence="3" type="ORF">GDO81_029355</name>
</gene>
<dbReference type="PROSITE" id="PS50017">
    <property type="entry name" value="DEATH_DOMAIN"/>
    <property type="match status" value="1"/>
</dbReference>
<dbReference type="GO" id="GO:0007165">
    <property type="term" value="P:signal transduction"/>
    <property type="evidence" value="ECO:0007669"/>
    <property type="project" value="InterPro"/>
</dbReference>
<dbReference type="InterPro" id="IPR000488">
    <property type="entry name" value="Death_dom"/>
</dbReference>
<evidence type="ECO:0000259" key="2">
    <source>
        <dbReference type="PROSITE" id="PS50017"/>
    </source>
</evidence>
<dbReference type="CDD" id="cd01670">
    <property type="entry name" value="Death"/>
    <property type="match status" value="1"/>
</dbReference>
<feature type="domain" description="Death" evidence="2">
    <location>
        <begin position="205"/>
        <end position="268"/>
    </location>
</feature>
<protein>
    <recommendedName>
        <fullName evidence="2">Death domain-containing protein</fullName>
    </recommendedName>
</protein>
<dbReference type="InterPro" id="IPR011029">
    <property type="entry name" value="DEATH-like_dom_sf"/>
</dbReference>
<keyword evidence="4" id="KW-1185">Reference proteome</keyword>
<dbReference type="EMBL" id="WNYA01000869">
    <property type="protein sequence ID" value="KAG8546996.1"/>
    <property type="molecule type" value="Genomic_DNA"/>
</dbReference>
<proteinExistence type="predicted"/>
<dbReference type="Gene3D" id="1.10.533.10">
    <property type="entry name" value="Death Domain, Fas"/>
    <property type="match status" value="1"/>
</dbReference>
<evidence type="ECO:0000256" key="1">
    <source>
        <dbReference type="SAM" id="SignalP"/>
    </source>
</evidence>
<accession>A0AAV6ZK98</accession>
<dbReference type="Pfam" id="PF00531">
    <property type="entry name" value="Death"/>
    <property type="match status" value="1"/>
</dbReference>
<sequence length="279" mass="31157">MRNRKGSLSLSVLVKVSFTLVGKESGAVLSMDLKDMDHHEQVTRGPVEDDELEGHGAVRNIAEEHDDLTEFYSSIGPLISQDPTSISSLQISHSIRPTEHDFHWSPDVLSAFDKLPALNTEEVKSHNYVPGLSLDCQSIGVKDFLLAFQGDPNPHLRKLSEQLKSLGRADIVSAMHREKAALRWLGPVLPEGHLVRDIVPSLWVPLTVKLSLSHPKGYDWKWLAAELGIHRDFIDLWQQQGGVPADNVLKTWQVKVSEATVGRLFDLLIEHREDLAALL</sequence>
<keyword evidence="1" id="KW-0732">Signal</keyword>
<evidence type="ECO:0000313" key="4">
    <source>
        <dbReference type="Proteomes" id="UP000824782"/>
    </source>
</evidence>
<feature type="signal peptide" evidence="1">
    <location>
        <begin position="1"/>
        <end position="19"/>
    </location>
</feature>
<comment type="caution">
    <text evidence="3">The sequence shown here is derived from an EMBL/GenBank/DDBJ whole genome shotgun (WGS) entry which is preliminary data.</text>
</comment>
<dbReference type="AlphaFoldDB" id="A0AAV6ZK98"/>
<organism evidence="3 4">
    <name type="scientific">Engystomops pustulosus</name>
    <name type="common">Tungara frog</name>
    <name type="synonym">Physalaemus pustulosus</name>
    <dbReference type="NCBI Taxonomy" id="76066"/>
    <lineage>
        <taxon>Eukaryota</taxon>
        <taxon>Metazoa</taxon>
        <taxon>Chordata</taxon>
        <taxon>Craniata</taxon>
        <taxon>Vertebrata</taxon>
        <taxon>Euteleostomi</taxon>
        <taxon>Amphibia</taxon>
        <taxon>Batrachia</taxon>
        <taxon>Anura</taxon>
        <taxon>Neobatrachia</taxon>
        <taxon>Hyloidea</taxon>
        <taxon>Leptodactylidae</taxon>
        <taxon>Leiuperinae</taxon>
        <taxon>Engystomops</taxon>
    </lineage>
</organism>
<name>A0AAV6ZK98_ENGPU</name>
<dbReference type="Proteomes" id="UP000824782">
    <property type="component" value="Unassembled WGS sequence"/>
</dbReference>
<reference evidence="3" key="1">
    <citation type="thesis" date="2020" institute="ProQuest LLC" country="789 East Eisenhower Parkway, Ann Arbor, MI, USA">
        <title>Comparative Genomics and Chromosome Evolution.</title>
        <authorList>
            <person name="Mudd A.B."/>
        </authorList>
    </citation>
    <scope>NUCLEOTIDE SEQUENCE</scope>
    <source>
        <strain evidence="3">237g6f4</strain>
        <tissue evidence="3">Blood</tissue>
    </source>
</reference>